<dbReference type="InterPro" id="IPR036390">
    <property type="entry name" value="WH_DNA-bd_sf"/>
</dbReference>
<dbReference type="Gene3D" id="2.60.120.10">
    <property type="entry name" value="Jelly Rolls"/>
    <property type="match status" value="1"/>
</dbReference>
<dbReference type="GO" id="GO:0003700">
    <property type="term" value="F:DNA-binding transcription factor activity"/>
    <property type="evidence" value="ECO:0007669"/>
    <property type="project" value="TreeGrafter"/>
</dbReference>
<keyword evidence="3" id="KW-0804">Transcription</keyword>
<evidence type="ECO:0000313" key="6">
    <source>
        <dbReference type="EMBL" id="TDQ79979.1"/>
    </source>
</evidence>
<dbReference type="InterPro" id="IPR050397">
    <property type="entry name" value="Env_Response_Regulators"/>
</dbReference>
<dbReference type="RefSeq" id="WP_133583731.1">
    <property type="nucleotide sequence ID" value="NZ_SNYV01000011.1"/>
</dbReference>
<feature type="domain" description="HTH crp-type" evidence="5">
    <location>
        <begin position="147"/>
        <end position="210"/>
    </location>
</feature>
<accession>A0A4V3DEB0</accession>
<dbReference type="InterPro" id="IPR012318">
    <property type="entry name" value="HTH_CRP"/>
</dbReference>
<protein>
    <submittedName>
        <fullName evidence="6">CRP/FNR family transcriptional regulator</fullName>
    </submittedName>
</protein>
<dbReference type="GO" id="GO:0003677">
    <property type="term" value="F:DNA binding"/>
    <property type="evidence" value="ECO:0007669"/>
    <property type="project" value="UniProtKB-KW"/>
</dbReference>
<dbReference type="CDD" id="cd00038">
    <property type="entry name" value="CAP_ED"/>
    <property type="match status" value="1"/>
</dbReference>
<dbReference type="OrthoDB" id="9776746at2"/>
<dbReference type="PANTHER" id="PTHR24567:SF26">
    <property type="entry name" value="REGULATORY PROTEIN YEIL"/>
    <property type="match status" value="1"/>
</dbReference>
<keyword evidence="1" id="KW-0805">Transcription regulation</keyword>
<dbReference type="SUPFAM" id="SSF46785">
    <property type="entry name" value="Winged helix' DNA-binding domain"/>
    <property type="match status" value="1"/>
</dbReference>
<keyword evidence="2" id="KW-0238">DNA-binding</keyword>
<name>A0A4V3DEB0_9SPHI</name>
<dbReference type="AlphaFoldDB" id="A0A4V3DEB0"/>
<evidence type="ECO:0000313" key="7">
    <source>
        <dbReference type="Proteomes" id="UP000295292"/>
    </source>
</evidence>
<dbReference type="Pfam" id="PF13545">
    <property type="entry name" value="HTH_Crp_2"/>
    <property type="match status" value="1"/>
</dbReference>
<dbReference type="PROSITE" id="PS51063">
    <property type="entry name" value="HTH_CRP_2"/>
    <property type="match status" value="1"/>
</dbReference>
<dbReference type="Proteomes" id="UP000295292">
    <property type="component" value="Unassembled WGS sequence"/>
</dbReference>
<dbReference type="InterPro" id="IPR000595">
    <property type="entry name" value="cNMP-bd_dom"/>
</dbReference>
<dbReference type="PANTHER" id="PTHR24567">
    <property type="entry name" value="CRP FAMILY TRANSCRIPTIONAL REGULATORY PROTEIN"/>
    <property type="match status" value="1"/>
</dbReference>
<dbReference type="PROSITE" id="PS50042">
    <property type="entry name" value="CNMP_BINDING_3"/>
    <property type="match status" value="1"/>
</dbReference>
<evidence type="ECO:0000256" key="2">
    <source>
        <dbReference type="ARBA" id="ARBA00023125"/>
    </source>
</evidence>
<comment type="caution">
    <text evidence="6">The sequence shown here is derived from an EMBL/GenBank/DDBJ whole genome shotgun (WGS) entry which is preliminary data.</text>
</comment>
<evidence type="ECO:0000256" key="3">
    <source>
        <dbReference type="ARBA" id="ARBA00023163"/>
    </source>
</evidence>
<dbReference type="InterPro" id="IPR014710">
    <property type="entry name" value="RmlC-like_jellyroll"/>
</dbReference>
<dbReference type="Pfam" id="PF00027">
    <property type="entry name" value="cNMP_binding"/>
    <property type="match status" value="1"/>
</dbReference>
<evidence type="ECO:0000259" key="4">
    <source>
        <dbReference type="PROSITE" id="PS50042"/>
    </source>
</evidence>
<dbReference type="SUPFAM" id="SSF51206">
    <property type="entry name" value="cAMP-binding domain-like"/>
    <property type="match status" value="1"/>
</dbReference>
<feature type="domain" description="Cyclic nucleotide-binding" evidence="4">
    <location>
        <begin position="11"/>
        <end position="78"/>
    </location>
</feature>
<organism evidence="6 7">
    <name type="scientific">Sphingobacterium yanglingense</name>
    <dbReference type="NCBI Taxonomy" id="1437280"/>
    <lineage>
        <taxon>Bacteria</taxon>
        <taxon>Pseudomonadati</taxon>
        <taxon>Bacteroidota</taxon>
        <taxon>Sphingobacteriia</taxon>
        <taxon>Sphingobacteriales</taxon>
        <taxon>Sphingobacteriaceae</taxon>
        <taxon>Sphingobacterium</taxon>
    </lineage>
</organism>
<dbReference type="EMBL" id="SNYV01000011">
    <property type="protein sequence ID" value="TDQ79979.1"/>
    <property type="molecule type" value="Genomic_DNA"/>
</dbReference>
<gene>
    <name evidence="6" type="ORF">CLV99_1433</name>
</gene>
<dbReference type="InterPro" id="IPR018490">
    <property type="entry name" value="cNMP-bd_dom_sf"/>
</dbReference>
<dbReference type="Gene3D" id="1.10.10.10">
    <property type="entry name" value="Winged helix-like DNA-binding domain superfamily/Winged helix DNA-binding domain"/>
    <property type="match status" value="1"/>
</dbReference>
<evidence type="ECO:0000256" key="1">
    <source>
        <dbReference type="ARBA" id="ARBA00023015"/>
    </source>
</evidence>
<dbReference type="InterPro" id="IPR036388">
    <property type="entry name" value="WH-like_DNA-bd_sf"/>
</dbReference>
<dbReference type="GO" id="GO:0005829">
    <property type="term" value="C:cytosol"/>
    <property type="evidence" value="ECO:0007669"/>
    <property type="project" value="TreeGrafter"/>
</dbReference>
<sequence>MQIEEILENYYPEKFEPGLVQEIADVAQLKHFRAQDILIDMGQTVTVMPILLEGAIKIMRDDYDEGELLLYFLERGDTCAMTMACCLGDKRSNIRAIGETDGMVLMIPVQKMEDWLAKYPSWRKYVFDSYNNRMDEMLEAIDNLAFKDMSGRLKSYLLNVATINKGKVVNKTHLEIANELNTSRVVISRLLKSLEKDGFLVLNRNVITIQ</sequence>
<keyword evidence="7" id="KW-1185">Reference proteome</keyword>
<evidence type="ECO:0000259" key="5">
    <source>
        <dbReference type="PROSITE" id="PS51063"/>
    </source>
</evidence>
<proteinExistence type="predicted"/>
<reference evidence="6 7" key="1">
    <citation type="submission" date="2019-03" db="EMBL/GenBank/DDBJ databases">
        <title>Genomic Encyclopedia of Archaeal and Bacterial Type Strains, Phase II (KMG-II): from individual species to whole genera.</title>
        <authorList>
            <person name="Goeker M."/>
        </authorList>
    </citation>
    <scope>NUCLEOTIDE SEQUENCE [LARGE SCALE GENOMIC DNA]</scope>
    <source>
        <strain evidence="6 7">DSM 28353</strain>
    </source>
</reference>